<evidence type="ECO:0008006" key="4">
    <source>
        <dbReference type="Google" id="ProtNLM"/>
    </source>
</evidence>
<proteinExistence type="predicted"/>
<evidence type="ECO:0000256" key="1">
    <source>
        <dbReference type="SAM" id="SignalP"/>
    </source>
</evidence>
<feature type="chain" id="PRO_5039656593" description="Lipoprotein" evidence="1">
    <location>
        <begin position="21"/>
        <end position="288"/>
    </location>
</feature>
<organism evidence="2 3">
    <name type="scientific">Actinocatenispora rupis</name>
    <dbReference type="NCBI Taxonomy" id="519421"/>
    <lineage>
        <taxon>Bacteria</taxon>
        <taxon>Bacillati</taxon>
        <taxon>Actinomycetota</taxon>
        <taxon>Actinomycetes</taxon>
        <taxon>Micromonosporales</taxon>
        <taxon>Micromonosporaceae</taxon>
        <taxon>Actinocatenispora</taxon>
    </lineage>
</organism>
<dbReference type="Proteomes" id="UP000612808">
    <property type="component" value="Unassembled WGS sequence"/>
</dbReference>
<comment type="caution">
    <text evidence="2">The sequence shown here is derived from an EMBL/GenBank/DDBJ whole genome shotgun (WGS) entry which is preliminary data.</text>
</comment>
<keyword evidence="3" id="KW-1185">Reference proteome</keyword>
<gene>
    <name evidence="2" type="ORF">Aru02nite_57150</name>
</gene>
<evidence type="ECO:0000313" key="3">
    <source>
        <dbReference type="Proteomes" id="UP000612808"/>
    </source>
</evidence>
<dbReference type="EMBL" id="BOMB01000033">
    <property type="protein sequence ID" value="GID14826.1"/>
    <property type="molecule type" value="Genomic_DNA"/>
</dbReference>
<keyword evidence="1" id="KW-0732">Signal</keyword>
<name>A0A8J3ND90_9ACTN</name>
<dbReference type="AlphaFoldDB" id="A0A8J3ND90"/>
<dbReference type="PROSITE" id="PS51257">
    <property type="entry name" value="PROKAR_LIPOPROTEIN"/>
    <property type="match status" value="1"/>
</dbReference>
<sequence>MRGRVVVGVAALAVTGLVGACSGGHSSFHEPLLSSCEVKTSDNDVQLNPDQAANAATIAAVAIRRQLPDRAVVVAIATALQESKLTNLAGGDRDSIGLFQQRPSQGWGEPKQLSDPRYAAGAFYDHLMRVDGWQDMSVTEAAQAVQRSAHPDEYQKWAAEAETVGTAMVGSPGGAVSCSLHDGPPRRGTTARDALAKAMRLDWGTSLITRDSGSTGLTVPTDGQRSGWQFAHWLVAHAADTGVDRVRYGAKQWTVESGEWRTVKSGQAASDTPAPVEATVYAAKKKSN</sequence>
<accession>A0A8J3ND90</accession>
<protein>
    <recommendedName>
        <fullName evidence="4">Lipoprotein</fullName>
    </recommendedName>
</protein>
<reference evidence="2" key="1">
    <citation type="submission" date="2021-01" db="EMBL/GenBank/DDBJ databases">
        <title>Whole genome shotgun sequence of Actinocatenispora rupis NBRC 107355.</title>
        <authorList>
            <person name="Komaki H."/>
            <person name="Tamura T."/>
        </authorList>
    </citation>
    <scope>NUCLEOTIDE SEQUENCE</scope>
    <source>
        <strain evidence="2">NBRC 107355</strain>
    </source>
</reference>
<evidence type="ECO:0000313" key="2">
    <source>
        <dbReference type="EMBL" id="GID14826.1"/>
    </source>
</evidence>
<feature type="signal peptide" evidence="1">
    <location>
        <begin position="1"/>
        <end position="20"/>
    </location>
</feature>
<dbReference type="RefSeq" id="WP_203662782.1">
    <property type="nucleotide sequence ID" value="NZ_BAAAZM010000004.1"/>
</dbReference>